<evidence type="ECO:0000313" key="8">
    <source>
        <dbReference type="EMBL" id="CAA9367377.1"/>
    </source>
</evidence>
<keyword evidence="2" id="KW-0723">Serine/threonine-protein kinase</keyword>
<feature type="domain" description="Protein kinase" evidence="7">
    <location>
        <begin position="24"/>
        <end position="280"/>
    </location>
</feature>
<dbReference type="InterPro" id="IPR011009">
    <property type="entry name" value="Kinase-like_dom_sf"/>
</dbReference>
<dbReference type="EC" id="2.7.11.1" evidence="1"/>
<evidence type="ECO:0000256" key="5">
    <source>
        <dbReference type="ARBA" id="ARBA00022777"/>
    </source>
</evidence>
<keyword evidence="4" id="KW-0547">Nucleotide-binding</keyword>
<dbReference type="Pfam" id="PF00069">
    <property type="entry name" value="Pkinase"/>
    <property type="match status" value="1"/>
</dbReference>
<dbReference type="CDD" id="cd14014">
    <property type="entry name" value="STKc_PknB_like"/>
    <property type="match status" value="1"/>
</dbReference>
<evidence type="ECO:0000256" key="3">
    <source>
        <dbReference type="ARBA" id="ARBA00022679"/>
    </source>
</evidence>
<evidence type="ECO:0000256" key="6">
    <source>
        <dbReference type="ARBA" id="ARBA00022840"/>
    </source>
</evidence>
<evidence type="ECO:0000256" key="2">
    <source>
        <dbReference type="ARBA" id="ARBA00022527"/>
    </source>
</evidence>
<dbReference type="Gene3D" id="3.30.200.20">
    <property type="entry name" value="Phosphorylase Kinase, domain 1"/>
    <property type="match status" value="1"/>
</dbReference>
<dbReference type="Gene3D" id="1.10.510.10">
    <property type="entry name" value="Transferase(Phosphotransferase) domain 1"/>
    <property type="match status" value="1"/>
</dbReference>
<dbReference type="PANTHER" id="PTHR43289:SF6">
    <property type="entry name" value="SERINE_THREONINE-PROTEIN KINASE NEKL-3"/>
    <property type="match status" value="1"/>
</dbReference>
<keyword evidence="6" id="KW-0067">ATP-binding</keyword>
<dbReference type="GO" id="GO:0004674">
    <property type="term" value="F:protein serine/threonine kinase activity"/>
    <property type="evidence" value="ECO:0007669"/>
    <property type="project" value="UniProtKB-KW"/>
</dbReference>
<evidence type="ECO:0000256" key="1">
    <source>
        <dbReference type="ARBA" id="ARBA00012513"/>
    </source>
</evidence>
<keyword evidence="3" id="KW-0808">Transferase</keyword>
<dbReference type="GO" id="GO:0005524">
    <property type="term" value="F:ATP binding"/>
    <property type="evidence" value="ECO:0007669"/>
    <property type="project" value="UniProtKB-KW"/>
</dbReference>
<protein>
    <recommendedName>
        <fullName evidence="1">non-specific serine/threonine protein kinase</fullName>
        <ecNumber evidence="1">2.7.11.1</ecNumber>
    </recommendedName>
</protein>
<dbReference type="EMBL" id="CADCUI010000087">
    <property type="protein sequence ID" value="CAA9367377.1"/>
    <property type="molecule type" value="Genomic_DNA"/>
</dbReference>
<gene>
    <name evidence="8" type="ORF">AVDCRST_MAG34-3104</name>
</gene>
<name>A0A6J4MUZ0_9ACTN</name>
<keyword evidence="5" id="KW-0418">Kinase</keyword>
<dbReference type="SMART" id="SM00220">
    <property type="entry name" value="S_TKc"/>
    <property type="match status" value="1"/>
</dbReference>
<dbReference type="PROSITE" id="PS50011">
    <property type="entry name" value="PROTEIN_KINASE_DOM"/>
    <property type="match status" value="1"/>
</dbReference>
<evidence type="ECO:0000259" key="7">
    <source>
        <dbReference type="PROSITE" id="PS50011"/>
    </source>
</evidence>
<sequence>MRRSAVPATEPEPVPVGHEVVPGYEVVSLLRVGHRLMTYDVFSHERFCRCIVKVLRDDRRHEERCREALMVEGRIASDLAHPHLVRAYDVIEGPRPAVVLETLTGDTLGALIEDAPLSPADVALLGCQLSSALAYLHSHEWLHLDVKPSNVVVQGGRAVLIDFSVVSRPGDGRPHAGTDGYLSPEQARGSGLSGASDVFGLGVTLGESLTGEVPYGDERRWRRGVASRKPARAFRARLARMPAPMCELITAAVDPDPASRPTMTEIRTVLTDVVGQKVRP</sequence>
<reference evidence="8" key="1">
    <citation type="submission" date="2020-02" db="EMBL/GenBank/DDBJ databases">
        <authorList>
            <person name="Meier V. D."/>
        </authorList>
    </citation>
    <scope>NUCLEOTIDE SEQUENCE</scope>
    <source>
        <strain evidence="8">AVDCRST_MAG34</strain>
    </source>
</reference>
<organism evidence="8">
    <name type="scientific">uncultured Nocardioidaceae bacterium</name>
    <dbReference type="NCBI Taxonomy" id="253824"/>
    <lineage>
        <taxon>Bacteria</taxon>
        <taxon>Bacillati</taxon>
        <taxon>Actinomycetota</taxon>
        <taxon>Actinomycetes</taxon>
        <taxon>Propionibacteriales</taxon>
        <taxon>Nocardioidaceae</taxon>
        <taxon>environmental samples</taxon>
    </lineage>
</organism>
<evidence type="ECO:0000256" key="4">
    <source>
        <dbReference type="ARBA" id="ARBA00022741"/>
    </source>
</evidence>
<accession>A0A6J4MUZ0</accession>
<dbReference type="PANTHER" id="PTHR43289">
    <property type="entry name" value="MITOGEN-ACTIVATED PROTEIN KINASE KINASE KINASE 20-RELATED"/>
    <property type="match status" value="1"/>
</dbReference>
<dbReference type="InterPro" id="IPR000719">
    <property type="entry name" value="Prot_kinase_dom"/>
</dbReference>
<proteinExistence type="predicted"/>
<dbReference type="AlphaFoldDB" id="A0A6J4MUZ0"/>
<dbReference type="SUPFAM" id="SSF56112">
    <property type="entry name" value="Protein kinase-like (PK-like)"/>
    <property type="match status" value="1"/>
</dbReference>